<dbReference type="EMBL" id="JAUHJQ010000305">
    <property type="protein sequence ID" value="MDN4176066.1"/>
    <property type="molecule type" value="Genomic_DNA"/>
</dbReference>
<feature type="compositionally biased region" description="Low complexity" evidence="1">
    <location>
        <begin position="24"/>
        <end position="59"/>
    </location>
</feature>
<feature type="non-terminal residue" evidence="3">
    <location>
        <position position="71"/>
    </location>
</feature>
<feature type="region of interest" description="Disordered" evidence="1">
    <location>
        <begin position="24"/>
        <end position="71"/>
    </location>
</feature>
<keyword evidence="2" id="KW-0732">Signal</keyword>
<feature type="chain" id="PRO_5045919038" evidence="2">
    <location>
        <begin position="23"/>
        <end position="71"/>
    </location>
</feature>
<feature type="non-terminal residue" evidence="3">
    <location>
        <position position="1"/>
    </location>
</feature>
<proteinExistence type="predicted"/>
<dbReference type="Proteomes" id="UP001168620">
    <property type="component" value="Unassembled WGS sequence"/>
</dbReference>
<reference evidence="3" key="1">
    <citation type="submission" date="2023-06" db="EMBL/GenBank/DDBJ databases">
        <title>Draft genome sequence of Nocardioides sp. SOB77.</title>
        <authorList>
            <person name="Zhang G."/>
        </authorList>
    </citation>
    <scope>NUCLEOTIDE SEQUENCE</scope>
    <source>
        <strain evidence="3">SOB77</strain>
    </source>
</reference>
<gene>
    <name evidence="3" type="ORF">QWY28_24180</name>
</gene>
<comment type="caution">
    <text evidence="3">The sequence shown here is derived from an EMBL/GenBank/DDBJ whole genome shotgun (WGS) entry which is preliminary data.</text>
</comment>
<keyword evidence="4" id="KW-1185">Reference proteome</keyword>
<evidence type="ECO:0000313" key="3">
    <source>
        <dbReference type="EMBL" id="MDN4176066.1"/>
    </source>
</evidence>
<protein>
    <submittedName>
        <fullName evidence="3">Uncharacterized protein</fullName>
    </submittedName>
</protein>
<evidence type="ECO:0000256" key="1">
    <source>
        <dbReference type="SAM" id="MobiDB-lite"/>
    </source>
</evidence>
<accession>A0ABT8FNE9</accession>
<sequence length="71" mass="6747">HPRRLQGMRLLLAALVPTVLLAGCGGTPAPSAGPPAASSASSSGSPVASPVAAPAAAVPEVDRGRAIAEAP</sequence>
<name>A0ABT8FNE9_9ACTN</name>
<feature type="signal peptide" evidence="2">
    <location>
        <begin position="1"/>
        <end position="22"/>
    </location>
</feature>
<organism evidence="3 4">
    <name type="scientific">Nocardioides oceani</name>
    <dbReference type="NCBI Taxonomy" id="3058369"/>
    <lineage>
        <taxon>Bacteria</taxon>
        <taxon>Bacillati</taxon>
        <taxon>Actinomycetota</taxon>
        <taxon>Actinomycetes</taxon>
        <taxon>Propionibacteriales</taxon>
        <taxon>Nocardioidaceae</taxon>
        <taxon>Nocardioides</taxon>
    </lineage>
</organism>
<evidence type="ECO:0000313" key="4">
    <source>
        <dbReference type="Proteomes" id="UP001168620"/>
    </source>
</evidence>
<feature type="compositionally biased region" description="Basic and acidic residues" evidence="1">
    <location>
        <begin position="60"/>
        <end position="71"/>
    </location>
</feature>
<evidence type="ECO:0000256" key="2">
    <source>
        <dbReference type="SAM" id="SignalP"/>
    </source>
</evidence>